<dbReference type="InterPro" id="IPR046342">
    <property type="entry name" value="CBS_dom_sf"/>
</dbReference>
<dbReference type="Gene3D" id="1.10.357.20">
    <property type="entry name" value="SLC41 divalent cation transporters, integral membrane domain"/>
    <property type="match status" value="1"/>
</dbReference>
<feature type="transmembrane region" description="Helical" evidence="9">
    <location>
        <begin position="412"/>
        <end position="437"/>
    </location>
</feature>
<feature type="transmembrane region" description="Helical" evidence="9">
    <location>
        <begin position="384"/>
        <end position="406"/>
    </location>
</feature>
<dbReference type="STRING" id="1029756.W911_09705"/>
<dbReference type="InterPro" id="IPR006667">
    <property type="entry name" value="SLC41_membr_dom"/>
</dbReference>
<dbReference type="PATRIC" id="fig|1029756.8.peg.2019"/>
<keyword evidence="9" id="KW-1003">Cell membrane</keyword>
<dbReference type="GO" id="GO:0046872">
    <property type="term" value="F:metal ion binding"/>
    <property type="evidence" value="ECO:0007669"/>
    <property type="project" value="UniProtKB-KW"/>
</dbReference>
<dbReference type="KEGG" id="hni:W911_09705"/>
<evidence type="ECO:0000259" key="10">
    <source>
        <dbReference type="PROSITE" id="PS51371"/>
    </source>
</evidence>
<keyword evidence="5 9" id="KW-0460">Magnesium</keyword>
<evidence type="ECO:0000256" key="8">
    <source>
        <dbReference type="PROSITE-ProRule" id="PRU00703"/>
    </source>
</evidence>
<keyword evidence="8" id="KW-0129">CBS domain</keyword>
<comment type="subunit">
    <text evidence="9">Homodimer.</text>
</comment>
<sequence>MRVFFKLALKAVGASMAGLEEQVTPAAEALSVDELVRDVTLAMQEGDSARAAEIVKDLRTRDLADVIELLTPENRIALIQALGAAFDFEVLSEIDETVRDQLSEALPNELLAKAVTELDTDDAAYLIENLEDEDREEILSQLPRNERAILERQLEFPDYSAGRLMQSDFVAVAPYWTVQQVIEHARETDDLPDTFSEIFVVDPAFRVLGSVDLSRVIRSKREVLVSEIMETDIHLVKATDEQGEVARQFERYDLMAAPVVDQNNKLVGVITVDDVVEVIQDEADEDMLALGGVGDESIGASVASTARSRIPWLIVNLGTAVLGSLVIQQFDATIEQMVALAVLMPVVASIGGNAGTQTMTVTVRALATSKLGAANAPRIITREALVALINGVVLSTIIAGIVFLWFGSGMLGGVIAAAMVVNLFAAGLAGILIPLALDRLKLDPAPASGVFVSMITDVVGFFAFLGLASLILL</sequence>
<dbReference type="Proteomes" id="UP000018542">
    <property type="component" value="Chromosome"/>
</dbReference>
<evidence type="ECO:0000256" key="7">
    <source>
        <dbReference type="ARBA" id="ARBA00023136"/>
    </source>
</evidence>
<keyword evidence="12" id="KW-1185">Reference proteome</keyword>
<dbReference type="GO" id="GO:0015095">
    <property type="term" value="F:magnesium ion transmembrane transporter activity"/>
    <property type="evidence" value="ECO:0007669"/>
    <property type="project" value="UniProtKB-UniRule"/>
</dbReference>
<keyword evidence="4 9" id="KW-0812">Transmembrane</keyword>
<reference evidence="11 12" key="1">
    <citation type="journal article" date="2014" name="Genome Announc.">
        <title>Complete Genome Sequence of Hyphomicrobium nitrativorans Strain NL23, a Denitrifying Bacterium Isolated from Biofilm of a Methanol-Fed Denitrification System Treating Seawater at the Montreal Biodome.</title>
        <authorList>
            <person name="Martineau C."/>
            <person name="Villeneuve C."/>
            <person name="Mauffrey F."/>
            <person name="Villemur R."/>
        </authorList>
    </citation>
    <scope>NUCLEOTIDE SEQUENCE [LARGE SCALE GENOMIC DNA]</scope>
    <source>
        <strain evidence="11">NL23</strain>
    </source>
</reference>
<comment type="function">
    <text evidence="9">Acts as a magnesium transporter.</text>
</comment>
<dbReference type="PROSITE" id="PS51371">
    <property type="entry name" value="CBS"/>
    <property type="match status" value="1"/>
</dbReference>
<dbReference type="Gene3D" id="3.10.580.10">
    <property type="entry name" value="CBS-domain"/>
    <property type="match status" value="1"/>
</dbReference>
<dbReference type="SUPFAM" id="SSF158791">
    <property type="entry name" value="MgtE N-terminal domain-like"/>
    <property type="match status" value="1"/>
</dbReference>
<dbReference type="Pfam" id="PF00571">
    <property type="entry name" value="CBS"/>
    <property type="match status" value="2"/>
</dbReference>
<comment type="similarity">
    <text evidence="2 9">Belongs to the SLC41A transporter family.</text>
</comment>
<gene>
    <name evidence="11" type="ORF">W911_09705</name>
</gene>
<keyword evidence="6 9" id="KW-1133">Transmembrane helix</keyword>
<dbReference type="InterPro" id="IPR006668">
    <property type="entry name" value="Mg_transptr_MgtE_intracell_dom"/>
</dbReference>
<organism evidence="11 12">
    <name type="scientific">Hyphomicrobium nitrativorans NL23</name>
    <dbReference type="NCBI Taxonomy" id="1029756"/>
    <lineage>
        <taxon>Bacteria</taxon>
        <taxon>Pseudomonadati</taxon>
        <taxon>Pseudomonadota</taxon>
        <taxon>Alphaproteobacteria</taxon>
        <taxon>Hyphomicrobiales</taxon>
        <taxon>Hyphomicrobiaceae</taxon>
        <taxon>Hyphomicrobium</taxon>
    </lineage>
</organism>
<dbReference type="PANTHER" id="PTHR43773:SF1">
    <property type="entry name" value="MAGNESIUM TRANSPORTER MGTE"/>
    <property type="match status" value="1"/>
</dbReference>
<dbReference type="Pfam" id="PF01769">
    <property type="entry name" value="MgtE"/>
    <property type="match status" value="1"/>
</dbReference>
<dbReference type="InterPro" id="IPR006669">
    <property type="entry name" value="MgtE_transporter"/>
</dbReference>
<dbReference type="CDD" id="cd04606">
    <property type="entry name" value="CBS_pair_Mg_transporter"/>
    <property type="match status" value="1"/>
</dbReference>
<dbReference type="GO" id="GO:0005886">
    <property type="term" value="C:plasma membrane"/>
    <property type="evidence" value="ECO:0007669"/>
    <property type="project" value="UniProtKB-SubCell"/>
</dbReference>
<evidence type="ECO:0000313" key="11">
    <source>
        <dbReference type="EMBL" id="AHB48603.1"/>
    </source>
</evidence>
<dbReference type="PANTHER" id="PTHR43773">
    <property type="entry name" value="MAGNESIUM TRANSPORTER MGTE"/>
    <property type="match status" value="1"/>
</dbReference>
<dbReference type="EMBL" id="CP006912">
    <property type="protein sequence ID" value="AHB48603.1"/>
    <property type="molecule type" value="Genomic_DNA"/>
</dbReference>
<protein>
    <recommendedName>
        <fullName evidence="9">Magnesium transporter MgtE</fullName>
    </recommendedName>
</protein>
<dbReference type="SMART" id="SM00116">
    <property type="entry name" value="CBS"/>
    <property type="match status" value="2"/>
</dbReference>
<evidence type="ECO:0000256" key="3">
    <source>
        <dbReference type="ARBA" id="ARBA00022448"/>
    </source>
</evidence>
<dbReference type="InterPro" id="IPR036739">
    <property type="entry name" value="SLC41_membr_dom_sf"/>
</dbReference>
<accession>V5SDJ7</accession>
<dbReference type="InterPro" id="IPR038076">
    <property type="entry name" value="MgtE_N_sf"/>
</dbReference>
<dbReference type="SUPFAM" id="SSF54631">
    <property type="entry name" value="CBS-domain pair"/>
    <property type="match status" value="1"/>
</dbReference>
<name>V5SDJ7_9HYPH</name>
<comment type="caution">
    <text evidence="9">Lacks conserved residue(s) required for the propagation of feature annotation.</text>
</comment>
<keyword evidence="9" id="KW-0479">Metal-binding</keyword>
<evidence type="ECO:0000256" key="1">
    <source>
        <dbReference type="ARBA" id="ARBA00004141"/>
    </source>
</evidence>
<dbReference type="InterPro" id="IPR000644">
    <property type="entry name" value="CBS_dom"/>
</dbReference>
<proteinExistence type="inferred from homology"/>
<dbReference type="SMART" id="SM00924">
    <property type="entry name" value="MgtE_N"/>
    <property type="match status" value="1"/>
</dbReference>
<dbReference type="Gene3D" id="1.25.60.10">
    <property type="entry name" value="MgtE N-terminal domain-like"/>
    <property type="match status" value="1"/>
</dbReference>
<evidence type="ECO:0000256" key="6">
    <source>
        <dbReference type="ARBA" id="ARBA00022989"/>
    </source>
</evidence>
<keyword evidence="7 9" id="KW-0472">Membrane</keyword>
<keyword evidence="3 9" id="KW-0813">Transport</keyword>
<comment type="subcellular location">
    <subcellularLocation>
        <location evidence="9">Cell membrane</location>
        <topology evidence="9">Multi-pass membrane protein</topology>
    </subcellularLocation>
    <subcellularLocation>
        <location evidence="1">Membrane</location>
        <topology evidence="1">Multi-pass membrane protein</topology>
    </subcellularLocation>
</comment>
<evidence type="ECO:0000256" key="5">
    <source>
        <dbReference type="ARBA" id="ARBA00022842"/>
    </source>
</evidence>
<evidence type="ECO:0000256" key="9">
    <source>
        <dbReference type="RuleBase" id="RU362011"/>
    </source>
</evidence>
<dbReference type="HOGENOM" id="CLU_037408_1_0_5"/>
<evidence type="ECO:0000256" key="4">
    <source>
        <dbReference type="ARBA" id="ARBA00022692"/>
    </source>
</evidence>
<feature type="domain" description="CBS" evidence="10">
    <location>
        <begin position="229"/>
        <end position="285"/>
    </location>
</feature>
<dbReference type="AlphaFoldDB" id="V5SDJ7"/>
<evidence type="ECO:0000256" key="2">
    <source>
        <dbReference type="ARBA" id="ARBA00009749"/>
    </source>
</evidence>
<feature type="transmembrane region" description="Helical" evidence="9">
    <location>
        <begin position="449"/>
        <end position="472"/>
    </location>
</feature>
<dbReference type="Pfam" id="PF03448">
    <property type="entry name" value="MgtE_N"/>
    <property type="match status" value="1"/>
</dbReference>
<evidence type="ECO:0000313" key="12">
    <source>
        <dbReference type="Proteomes" id="UP000018542"/>
    </source>
</evidence>
<dbReference type="NCBIfam" id="TIGR00400">
    <property type="entry name" value="mgtE"/>
    <property type="match status" value="1"/>
</dbReference>
<dbReference type="SUPFAM" id="SSF161093">
    <property type="entry name" value="MgtE membrane domain-like"/>
    <property type="match status" value="1"/>
</dbReference>